<dbReference type="EMBL" id="BARU01039841">
    <property type="protein sequence ID" value="GAH85536.1"/>
    <property type="molecule type" value="Genomic_DNA"/>
</dbReference>
<accession>X1ISX9</accession>
<evidence type="ECO:0000313" key="1">
    <source>
        <dbReference type="EMBL" id="GAH85536.1"/>
    </source>
</evidence>
<proteinExistence type="predicted"/>
<protein>
    <submittedName>
        <fullName evidence="1">Uncharacterized protein</fullName>
    </submittedName>
</protein>
<gene>
    <name evidence="1" type="ORF">S03H2_61698</name>
</gene>
<organism evidence="1">
    <name type="scientific">marine sediment metagenome</name>
    <dbReference type="NCBI Taxonomy" id="412755"/>
    <lineage>
        <taxon>unclassified sequences</taxon>
        <taxon>metagenomes</taxon>
        <taxon>ecological metagenomes</taxon>
    </lineage>
</organism>
<dbReference type="AlphaFoldDB" id="X1ISX9"/>
<feature type="non-terminal residue" evidence="1">
    <location>
        <position position="1"/>
    </location>
</feature>
<reference evidence="1" key="1">
    <citation type="journal article" date="2014" name="Front. Microbiol.">
        <title>High frequency of phylogenetically diverse reductive dehalogenase-homologous genes in deep subseafloor sedimentary metagenomes.</title>
        <authorList>
            <person name="Kawai M."/>
            <person name="Futagami T."/>
            <person name="Toyoda A."/>
            <person name="Takaki Y."/>
            <person name="Nishi S."/>
            <person name="Hori S."/>
            <person name="Arai W."/>
            <person name="Tsubouchi T."/>
            <person name="Morono Y."/>
            <person name="Uchiyama I."/>
            <person name="Ito T."/>
            <person name="Fujiyama A."/>
            <person name="Inagaki F."/>
            <person name="Takami H."/>
        </authorList>
    </citation>
    <scope>NUCLEOTIDE SEQUENCE</scope>
    <source>
        <strain evidence="1">Expedition CK06-06</strain>
    </source>
</reference>
<comment type="caution">
    <text evidence="1">The sequence shown here is derived from an EMBL/GenBank/DDBJ whole genome shotgun (WGS) entry which is preliminary data.</text>
</comment>
<name>X1ISX9_9ZZZZ</name>
<sequence>IGLLKADGLQCGVLMGLIMQALPQTQCLLHSVWEQLVALKKSAEEDAGVKKEILPGGMLKITDKDGTRIIREPYPYEIEGN</sequence>